<evidence type="ECO:0000259" key="2">
    <source>
        <dbReference type="Pfam" id="PF00990"/>
    </source>
</evidence>
<dbReference type="InterPro" id="IPR043128">
    <property type="entry name" value="Rev_trsase/Diguanyl_cyclase"/>
</dbReference>
<organism evidence="3 4">
    <name type="scientific">Oceanisphaera marina</name>
    <dbReference type="NCBI Taxonomy" id="2017550"/>
    <lineage>
        <taxon>Bacteria</taxon>
        <taxon>Pseudomonadati</taxon>
        <taxon>Pseudomonadota</taxon>
        <taxon>Gammaproteobacteria</taxon>
        <taxon>Aeromonadales</taxon>
        <taxon>Aeromonadaceae</taxon>
        <taxon>Oceanisphaera</taxon>
    </lineage>
</organism>
<protein>
    <recommendedName>
        <fullName evidence="2">GGDEF domain-containing protein</fullName>
    </recommendedName>
</protein>
<gene>
    <name evidence="3" type="ORF">GCM10011502_20700</name>
</gene>
<comment type="caution">
    <text evidence="3">The sequence shown here is derived from an EMBL/GenBank/DDBJ whole genome shotgun (WGS) entry which is preliminary data.</text>
</comment>
<name>A0ABQ1IQ96_9GAMM</name>
<reference evidence="4" key="1">
    <citation type="journal article" date="2019" name="Int. J. Syst. Evol. Microbiol.">
        <title>The Global Catalogue of Microorganisms (GCM) 10K type strain sequencing project: providing services to taxonomists for standard genome sequencing and annotation.</title>
        <authorList>
            <consortium name="The Broad Institute Genomics Platform"/>
            <consortium name="The Broad Institute Genome Sequencing Center for Infectious Disease"/>
            <person name="Wu L."/>
            <person name="Ma J."/>
        </authorList>
    </citation>
    <scope>NUCLEOTIDE SEQUENCE [LARGE SCALE GENOMIC DNA]</scope>
    <source>
        <strain evidence="4">CGMCC 1.15923</strain>
    </source>
</reference>
<evidence type="ECO:0000313" key="4">
    <source>
        <dbReference type="Proteomes" id="UP000646152"/>
    </source>
</evidence>
<keyword evidence="4" id="KW-1185">Reference proteome</keyword>
<evidence type="ECO:0000313" key="3">
    <source>
        <dbReference type="EMBL" id="GGB47229.1"/>
    </source>
</evidence>
<dbReference type="Gene3D" id="3.30.70.270">
    <property type="match status" value="1"/>
</dbReference>
<accession>A0ABQ1IQ96</accession>
<dbReference type="SUPFAM" id="SSF55073">
    <property type="entry name" value="Nucleotide cyclase"/>
    <property type="match status" value="1"/>
</dbReference>
<evidence type="ECO:0000256" key="1">
    <source>
        <dbReference type="SAM" id="MobiDB-lite"/>
    </source>
</evidence>
<dbReference type="Pfam" id="PF00990">
    <property type="entry name" value="GGDEF"/>
    <property type="match status" value="1"/>
</dbReference>
<dbReference type="EMBL" id="BMKE01000016">
    <property type="protein sequence ID" value="GGB47229.1"/>
    <property type="molecule type" value="Genomic_DNA"/>
</dbReference>
<dbReference type="InterPro" id="IPR000160">
    <property type="entry name" value="GGDEF_dom"/>
</dbReference>
<sequence>MPASGGAGPTIVSGGKDSADPNVQADYGMVTISLGVASRIPFHQNCIESLVSSAEQVLYAAKNRGRDQFCSAADDVNVMADGTV</sequence>
<feature type="domain" description="GGDEF" evidence="2">
    <location>
        <begin position="22"/>
        <end position="68"/>
    </location>
</feature>
<dbReference type="InterPro" id="IPR029787">
    <property type="entry name" value="Nucleotide_cyclase"/>
</dbReference>
<proteinExistence type="predicted"/>
<feature type="region of interest" description="Disordered" evidence="1">
    <location>
        <begin position="1"/>
        <end position="20"/>
    </location>
</feature>
<dbReference type="Proteomes" id="UP000646152">
    <property type="component" value="Unassembled WGS sequence"/>
</dbReference>